<dbReference type="AlphaFoldDB" id="G7UT31"/>
<name>G7UT31_PSEUP</name>
<reference evidence="1 2" key="1">
    <citation type="journal article" date="2012" name="J. Bacteriol.">
        <title>Complete Genome Sequence of the BTEX-Degrading Bacterium Pseudoxanthomonas spadix BD-a59.</title>
        <authorList>
            <person name="Lee S.H."/>
            <person name="Jin H.M."/>
            <person name="Lee H.J."/>
            <person name="Kim J.M."/>
            <person name="Jeon C.O."/>
        </authorList>
    </citation>
    <scope>NUCLEOTIDE SEQUENCE [LARGE SCALE GENOMIC DNA]</scope>
    <source>
        <strain evidence="1 2">BD-a59</strain>
    </source>
</reference>
<sequence length="67" mass="7337">MNPRDISQASDPDLRASLTALRRAAALARKTAIQTGTDLVVVRDGQTVWISADTLRNQTKTDRDSAR</sequence>
<keyword evidence="2" id="KW-1185">Reference proteome</keyword>
<dbReference type="STRING" id="1045855.DSC_07225"/>
<proteinExistence type="predicted"/>
<dbReference type="Proteomes" id="UP000005870">
    <property type="component" value="Chromosome"/>
</dbReference>
<evidence type="ECO:0000313" key="2">
    <source>
        <dbReference type="Proteomes" id="UP000005870"/>
    </source>
</evidence>
<dbReference type="HOGENOM" id="CLU_201151_0_0_6"/>
<dbReference type="KEGG" id="psd:DSC_07225"/>
<dbReference type="RefSeq" id="WP_014160272.1">
    <property type="nucleotide sequence ID" value="NC_016147.2"/>
</dbReference>
<protein>
    <submittedName>
        <fullName evidence="1">Uncharacterized protein</fullName>
    </submittedName>
</protein>
<evidence type="ECO:0000313" key="1">
    <source>
        <dbReference type="EMBL" id="AER56096.1"/>
    </source>
</evidence>
<dbReference type="eggNOG" id="ENOG5033A5V">
    <property type="taxonomic scope" value="Bacteria"/>
</dbReference>
<dbReference type="EMBL" id="CP003093">
    <property type="protein sequence ID" value="AER56096.1"/>
    <property type="molecule type" value="Genomic_DNA"/>
</dbReference>
<gene>
    <name evidence="1" type="ordered locus">DSC_07225</name>
</gene>
<accession>G7UT31</accession>
<organism evidence="1 2">
    <name type="scientific">Pseudoxanthomonas spadix (strain BD-a59)</name>
    <dbReference type="NCBI Taxonomy" id="1045855"/>
    <lineage>
        <taxon>Bacteria</taxon>
        <taxon>Pseudomonadati</taxon>
        <taxon>Pseudomonadota</taxon>
        <taxon>Gammaproteobacteria</taxon>
        <taxon>Lysobacterales</taxon>
        <taxon>Lysobacteraceae</taxon>
        <taxon>Pseudoxanthomonas</taxon>
    </lineage>
</organism>